<dbReference type="RefSeq" id="WP_152764286.1">
    <property type="nucleotide sequence ID" value="NZ_WHLY01000002.1"/>
</dbReference>
<dbReference type="PROSITE" id="PS50933">
    <property type="entry name" value="CHRD"/>
    <property type="match status" value="1"/>
</dbReference>
<dbReference type="InterPro" id="IPR010895">
    <property type="entry name" value="CHRD"/>
</dbReference>
<comment type="caution">
    <text evidence="3">The sequence shown here is derived from an EMBL/GenBank/DDBJ whole genome shotgun (WGS) entry which is preliminary data.</text>
</comment>
<dbReference type="Pfam" id="PF07452">
    <property type="entry name" value="CHRD"/>
    <property type="match status" value="1"/>
</dbReference>
<reference evidence="3 4" key="1">
    <citation type="submission" date="2019-10" db="EMBL/GenBank/DDBJ databases">
        <title>Draft Genome Sequence of Cytophagaceae sp. SJW1-29.</title>
        <authorList>
            <person name="Choi A."/>
        </authorList>
    </citation>
    <scope>NUCLEOTIDE SEQUENCE [LARGE SCALE GENOMIC DNA]</scope>
    <source>
        <strain evidence="3 4">SJW1-29</strain>
    </source>
</reference>
<feature type="signal peptide" evidence="1">
    <location>
        <begin position="1"/>
        <end position="25"/>
    </location>
</feature>
<dbReference type="PROSITE" id="PS51257">
    <property type="entry name" value="PROKAR_LIPOPROTEIN"/>
    <property type="match status" value="1"/>
</dbReference>
<evidence type="ECO:0000313" key="4">
    <source>
        <dbReference type="Proteomes" id="UP000479293"/>
    </source>
</evidence>
<organism evidence="3 4">
    <name type="scientific">Salmonirosea aquatica</name>
    <dbReference type="NCBI Taxonomy" id="2654236"/>
    <lineage>
        <taxon>Bacteria</taxon>
        <taxon>Pseudomonadati</taxon>
        <taxon>Bacteroidota</taxon>
        <taxon>Cytophagia</taxon>
        <taxon>Cytophagales</taxon>
        <taxon>Spirosomataceae</taxon>
        <taxon>Salmonirosea</taxon>
    </lineage>
</organism>
<evidence type="ECO:0000256" key="1">
    <source>
        <dbReference type="SAM" id="SignalP"/>
    </source>
</evidence>
<accession>A0A7C9FT89</accession>
<proteinExistence type="predicted"/>
<dbReference type="EMBL" id="WHLY01000002">
    <property type="protein sequence ID" value="MPR36412.1"/>
    <property type="molecule type" value="Genomic_DNA"/>
</dbReference>
<feature type="chain" id="PRO_5028925888" evidence="1">
    <location>
        <begin position="26"/>
        <end position="153"/>
    </location>
</feature>
<name>A0A7C9FT89_9BACT</name>
<keyword evidence="4" id="KW-1185">Reference proteome</keyword>
<dbReference type="Proteomes" id="UP000479293">
    <property type="component" value="Unassembled WGS sequence"/>
</dbReference>
<gene>
    <name evidence="3" type="ORF">GBK04_24490</name>
</gene>
<feature type="domain" description="CHRD" evidence="2">
    <location>
        <begin position="33"/>
        <end position="151"/>
    </location>
</feature>
<dbReference type="AlphaFoldDB" id="A0A7C9FT89"/>
<evidence type="ECO:0000313" key="3">
    <source>
        <dbReference type="EMBL" id="MPR36412.1"/>
    </source>
</evidence>
<keyword evidence="1" id="KW-0732">Signal</keyword>
<evidence type="ECO:0000259" key="2">
    <source>
        <dbReference type="PROSITE" id="PS50933"/>
    </source>
</evidence>
<protein>
    <submittedName>
        <fullName evidence="3">CHRD domain-containing protein</fullName>
    </submittedName>
</protein>
<sequence length="153" mass="16570">MKKMMRHFAFVLIGATLLSSLISCENDGPDESDIVKYQATINSQNTIPRSTSSAQGSAVLEYNKVTKVLTYNVTYQGLTPTAGHIHKAEPAWETGPVIIPFANVGTSPITGSATLTPEQEDLLSFGNLYINLHTTQYPQGEIRGQILPVAFGD</sequence>
<dbReference type="SMART" id="SM00754">
    <property type="entry name" value="CHRD"/>
    <property type="match status" value="1"/>
</dbReference>